<proteinExistence type="predicted"/>
<evidence type="ECO:0000313" key="2">
    <source>
        <dbReference type="EMBL" id="CAG9310342.1"/>
    </source>
</evidence>
<keyword evidence="1" id="KW-0812">Transmembrane</keyword>
<reference evidence="2" key="1">
    <citation type="submission" date="2021-09" db="EMBL/GenBank/DDBJ databases">
        <authorList>
            <consortium name="AG Swart"/>
            <person name="Singh M."/>
            <person name="Singh A."/>
            <person name="Seah K."/>
            <person name="Emmerich C."/>
        </authorList>
    </citation>
    <scope>NUCLEOTIDE SEQUENCE</scope>
    <source>
        <strain evidence="2">ATCC30299</strain>
    </source>
</reference>
<evidence type="ECO:0000256" key="1">
    <source>
        <dbReference type="SAM" id="Phobius"/>
    </source>
</evidence>
<keyword evidence="3" id="KW-1185">Reference proteome</keyword>
<keyword evidence="1" id="KW-1133">Transmembrane helix</keyword>
<sequence>MSIGWFLNSMLGVISCISIFILLKECQKILFSISVFIQIRPGAWCFDLEPMKWLRKTQVERSHQSLCNAGIYLIIFI</sequence>
<feature type="transmembrane region" description="Helical" evidence="1">
    <location>
        <begin position="6"/>
        <end position="23"/>
    </location>
</feature>
<dbReference type="EMBL" id="CAJZBQ010000002">
    <property type="protein sequence ID" value="CAG9310342.1"/>
    <property type="molecule type" value="Genomic_DNA"/>
</dbReference>
<comment type="caution">
    <text evidence="2">The sequence shown here is derived from an EMBL/GenBank/DDBJ whole genome shotgun (WGS) entry which is preliminary data.</text>
</comment>
<dbReference type="AlphaFoldDB" id="A0AAU9IAI7"/>
<accession>A0AAU9IAI7</accession>
<gene>
    <name evidence="2" type="ORF">BSTOLATCC_MIC1194</name>
</gene>
<dbReference type="Proteomes" id="UP001162131">
    <property type="component" value="Unassembled WGS sequence"/>
</dbReference>
<organism evidence="2 3">
    <name type="scientific">Blepharisma stoltei</name>
    <dbReference type="NCBI Taxonomy" id="1481888"/>
    <lineage>
        <taxon>Eukaryota</taxon>
        <taxon>Sar</taxon>
        <taxon>Alveolata</taxon>
        <taxon>Ciliophora</taxon>
        <taxon>Postciliodesmatophora</taxon>
        <taxon>Heterotrichea</taxon>
        <taxon>Heterotrichida</taxon>
        <taxon>Blepharismidae</taxon>
        <taxon>Blepharisma</taxon>
    </lineage>
</organism>
<name>A0AAU9IAI7_9CILI</name>
<keyword evidence="1" id="KW-0472">Membrane</keyword>
<protein>
    <submittedName>
        <fullName evidence="2">Uncharacterized protein</fullName>
    </submittedName>
</protein>
<evidence type="ECO:0000313" key="3">
    <source>
        <dbReference type="Proteomes" id="UP001162131"/>
    </source>
</evidence>